<protein>
    <submittedName>
        <fullName evidence="1">Uncharacterized protein</fullName>
    </submittedName>
</protein>
<proteinExistence type="predicted"/>
<keyword evidence="2" id="KW-1185">Reference proteome</keyword>
<sequence>MHIKDTGAHLITWKYSNTPDRVNHAIELDGGYTLYVVSAGEWGDYEWILSKEGRGVLHSDDAYGSPERALFRGLQKCDEENYL</sequence>
<reference evidence="1" key="1">
    <citation type="submission" date="2024-09" db="EMBL/GenBank/DDBJ databases">
        <title>Whole genome shotgun sequence of Pseudomonas alcaligenes NBRC 14159.</title>
        <authorList>
            <person name="Yoshida I."/>
            <person name="Hosoyama A."/>
            <person name="Tsuchikane K."/>
            <person name="Noguchi M."/>
            <person name="Hirakata S."/>
            <person name="Ando Y."/>
            <person name="Ohji S."/>
            <person name="Yamazoe A."/>
            <person name="Yamazaki S."/>
            <person name="Fujita N."/>
        </authorList>
    </citation>
    <scope>NUCLEOTIDE SEQUENCE</scope>
    <source>
        <strain evidence="1">NBRC 14159</strain>
    </source>
</reference>
<dbReference type="EMBL" id="BATI01000046">
    <property type="protein sequence ID" value="GAD64742.1"/>
    <property type="molecule type" value="Genomic_DNA"/>
</dbReference>
<evidence type="ECO:0000313" key="1">
    <source>
        <dbReference type="EMBL" id="GAD64742.1"/>
    </source>
</evidence>
<name>U2ZUJ1_AQUA1</name>
<dbReference type="AlphaFoldDB" id="U2ZUJ1"/>
<dbReference type="Proteomes" id="UP000016560">
    <property type="component" value="Unassembled WGS sequence"/>
</dbReference>
<accession>U2ZUJ1</accession>
<comment type="caution">
    <text evidence="1">The sequence shown here is derived from an EMBL/GenBank/DDBJ whole genome shotgun (WGS) entry which is preliminary data.</text>
</comment>
<organism evidence="1 2">
    <name type="scientific">Aquipseudomonas alcaligenes (strain ATCC 14909 / DSM 50342 / CCUG 1425 / JCM 20561 / NBRC 14159 / NCIMB 9945 / NCTC 10367 / 1577)</name>
    <name type="common">Pseudomonas alcaligenes</name>
    <dbReference type="NCBI Taxonomy" id="1215092"/>
    <lineage>
        <taxon>Bacteria</taxon>
        <taxon>Pseudomonadati</taxon>
        <taxon>Pseudomonadota</taxon>
        <taxon>Gammaproteobacteria</taxon>
        <taxon>Pseudomonadales</taxon>
        <taxon>Pseudomonadaceae</taxon>
        <taxon>Aquipseudomonas</taxon>
    </lineage>
</organism>
<gene>
    <name evidence="1" type="ORF">PA6_046_00260</name>
</gene>
<evidence type="ECO:0000313" key="2">
    <source>
        <dbReference type="Proteomes" id="UP000016560"/>
    </source>
</evidence>
<dbReference type="RefSeq" id="WP_021702815.1">
    <property type="nucleotide sequence ID" value="NZ_BATI01000046.1"/>
</dbReference>